<protein>
    <submittedName>
        <fullName evidence="1">Uncharacterized protein</fullName>
    </submittedName>
</protein>
<accession>A0A0A9DYJ3</accession>
<proteinExistence type="predicted"/>
<reference evidence="1" key="1">
    <citation type="submission" date="2014-09" db="EMBL/GenBank/DDBJ databases">
        <authorList>
            <person name="Magalhaes I.L.F."/>
            <person name="Oliveira U."/>
            <person name="Santos F.R."/>
            <person name="Vidigal T.H.D.A."/>
            <person name="Brescovit A.D."/>
            <person name="Santos A.J."/>
        </authorList>
    </citation>
    <scope>NUCLEOTIDE SEQUENCE</scope>
    <source>
        <tissue evidence="1">Shoot tissue taken approximately 20 cm above the soil surface</tissue>
    </source>
</reference>
<sequence>MPFLYSEGLFGYPEPP</sequence>
<name>A0A0A9DYJ3_ARUDO</name>
<evidence type="ECO:0000313" key="1">
    <source>
        <dbReference type="EMBL" id="JAD88832.1"/>
    </source>
</evidence>
<organism evidence="1">
    <name type="scientific">Arundo donax</name>
    <name type="common">Giant reed</name>
    <name type="synonym">Donax arundinaceus</name>
    <dbReference type="NCBI Taxonomy" id="35708"/>
    <lineage>
        <taxon>Eukaryota</taxon>
        <taxon>Viridiplantae</taxon>
        <taxon>Streptophyta</taxon>
        <taxon>Embryophyta</taxon>
        <taxon>Tracheophyta</taxon>
        <taxon>Spermatophyta</taxon>
        <taxon>Magnoliopsida</taxon>
        <taxon>Liliopsida</taxon>
        <taxon>Poales</taxon>
        <taxon>Poaceae</taxon>
        <taxon>PACMAD clade</taxon>
        <taxon>Arundinoideae</taxon>
        <taxon>Arundineae</taxon>
        <taxon>Arundo</taxon>
    </lineage>
</organism>
<reference evidence="1" key="2">
    <citation type="journal article" date="2015" name="Data Brief">
        <title>Shoot transcriptome of the giant reed, Arundo donax.</title>
        <authorList>
            <person name="Barrero R.A."/>
            <person name="Guerrero F.D."/>
            <person name="Moolhuijzen P."/>
            <person name="Goolsby J.A."/>
            <person name="Tidwell J."/>
            <person name="Bellgard S.E."/>
            <person name="Bellgard M.I."/>
        </authorList>
    </citation>
    <scope>NUCLEOTIDE SEQUENCE</scope>
    <source>
        <tissue evidence="1">Shoot tissue taken approximately 20 cm above the soil surface</tissue>
    </source>
</reference>
<dbReference type="EMBL" id="GBRH01209063">
    <property type="protein sequence ID" value="JAD88832.1"/>
    <property type="molecule type" value="Transcribed_RNA"/>
</dbReference>
<dbReference type="AlphaFoldDB" id="A0A0A9DYJ3"/>